<accession>A0A3P2A5S5</accession>
<organism evidence="1 2">
    <name type="scientific">Conchiformibius steedae</name>
    <dbReference type="NCBI Taxonomy" id="153493"/>
    <lineage>
        <taxon>Bacteria</taxon>
        <taxon>Pseudomonadati</taxon>
        <taxon>Pseudomonadota</taxon>
        <taxon>Betaproteobacteria</taxon>
        <taxon>Neisseriales</taxon>
        <taxon>Neisseriaceae</taxon>
        <taxon>Conchiformibius</taxon>
    </lineage>
</organism>
<reference evidence="1 2" key="1">
    <citation type="submission" date="2018-11" db="EMBL/GenBank/DDBJ databases">
        <title>Genomes From Bacteria Associated with the Canine Oral Cavity: a Test Case for Automated Genome-Based Taxonomic Assignment.</title>
        <authorList>
            <person name="Coil D.A."/>
            <person name="Jospin G."/>
            <person name="Darling A.E."/>
            <person name="Wallis C."/>
            <person name="Davis I.J."/>
            <person name="Harris S."/>
            <person name="Eisen J.A."/>
            <person name="Holcombe L.J."/>
            <person name="O'Flynn C."/>
        </authorList>
    </citation>
    <scope>NUCLEOTIDE SEQUENCE [LARGE SCALE GENOMIC DNA]</scope>
    <source>
        <strain evidence="1 2">COT-280</strain>
    </source>
</reference>
<comment type="caution">
    <text evidence="1">The sequence shown here is derived from an EMBL/GenBank/DDBJ whole genome shotgun (WGS) entry which is preliminary data.</text>
</comment>
<gene>
    <name evidence="1" type="ORF">EII21_05220</name>
</gene>
<dbReference type="Proteomes" id="UP000269923">
    <property type="component" value="Unassembled WGS sequence"/>
</dbReference>
<evidence type="ECO:0000313" key="1">
    <source>
        <dbReference type="EMBL" id="RRD90325.1"/>
    </source>
</evidence>
<name>A0A3P2A5S5_9NEIS</name>
<dbReference type="EMBL" id="RQYC01000006">
    <property type="protein sequence ID" value="RRD90325.1"/>
    <property type="molecule type" value="Genomic_DNA"/>
</dbReference>
<evidence type="ECO:0000313" key="2">
    <source>
        <dbReference type="Proteomes" id="UP000269923"/>
    </source>
</evidence>
<protein>
    <submittedName>
        <fullName evidence="1">Uncharacterized protein</fullName>
    </submittedName>
</protein>
<dbReference type="AlphaFoldDB" id="A0A3P2A5S5"/>
<dbReference type="RefSeq" id="WP_124794535.1">
    <property type="nucleotide sequence ID" value="NZ_RQYC01000006.1"/>
</dbReference>
<proteinExistence type="predicted"/>
<sequence>MNADARYMSHLLDCLHQRRAPDGGLAFAAVWGKLDLDYRPDSLTRIAAFLRRVHAKQGNDAFGQLESSRSGQNFLLTLAAYLAEYVSRHSGADYDWQDGEAVFDTHRFKPLPLLRRLLEGRNNGFNLDAVVWQLLCSAPVPDVQKMAAFLPDCYRRRRNLPNGLAFAGVPAALSWRGSKDDLPLLDAELARLHHSEGLNTDNFRERFAGEAERNFLLLLAFYLGEIFSGGDARWYGLPADGDALLDLAVLDWNGNALPLMRLLADALCGIGIRFSEWAANPPLPPDPNDAARRAIDAVRLADTEALPFAFAEELAAVEWDYSLDSLHALDALLDDIRGRVPDFDMFVREAAALNFLHFCAFYLARAAAEYSHNTLYFLDYEQAREQIPDLPRDWFSQYAARIGDKIYFPFGRIASRIWDHSPEEGCADFARMLRRSERGSLYRCPPRKRIAPAADSPDLAHKTIRQAGFAAAYALHCRRGLPEQAVFPPMLLLPHPEKHWDLRQLMFDSADEAVAHGQSILAHNPDNLPCAVLVYEGYVHLPRGRFDAVMLDIRSYRGNKPLSVQAAIPMRPNADGTWSAGTPVFHGNAFANEHEALAAAAQLYRGMSDFEQGQAAESNPLTTQKK</sequence>
<keyword evidence="2" id="KW-1185">Reference proteome</keyword>
<dbReference type="STRING" id="1121352.GCA_000620925_00746"/>
<dbReference type="OrthoDB" id="8613373at2"/>